<dbReference type="Gene3D" id="3.90.850.10">
    <property type="entry name" value="Fumarylacetoacetase-like, C-terminal domain"/>
    <property type="match status" value="1"/>
</dbReference>
<dbReference type="Proteomes" id="UP000186156">
    <property type="component" value="Unassembled WGS sequence"/>
</dbReference>
<gene>
    <name evidence="4" type="ORF">SAMN05421799_1124</name>
</gene>
<evidence type="ECO:0000259" key="3">
    <source>
        <dbReference type="Pfam" id="PF01557"/>
    </source>
</evidence>
<accession>A0A1N7P8J7</accession>
<dbReference type="InterPro" id="IPR011234">
    <property type="entry name" value="Fumarylacetoacetase-like_C"/>
</dbReference>
<dbReference type="EMBL" id="FTOO01000012">
    <property type="protein sequence ID" value="SIT06857.1"/>
    <property type="molecule type" value="Genomic_DNA"/>
</dbReference>
<evidence type="ECO:0000313" key="5">
    <source>
        <dbReference type="Proteomes" id="UP000186156"/>
    </source>
</evidence>
<dbReference type="RefSeq" id="WP_076348604.1">
    <property type="nucleotide sequence ID" value="NZ_FTOO01000012.1"/>
</dbReference>
<evidence type="ECO:0000313" key="4">
    <source>
        <dbReference type="EMBL" id="SIT06857.1"/>
    </source>
</evidence>
<keyword evidence="2" id="KW-0479">Metal-binding</keyword>
<keyword evidence="5" id="KW-1185">Reference proteome</keyword>
<evidence type="ECO:0000256" key="2">
    <source>
        <dbReference type="ARBA" id="ARBA00022723"/>
    </source>
</evidence>
<dbReference type="STRING" id="252246.SAMN05421799_1124"/>
<dbReference type="SUPFAM" id="SSF56529">
    <property type="entry name" value="FAH"/>
    <property type="match status" value="1"/>
</dbReference>
<dbReference type="PANTHER" id="PTHR11820">
    <property type="entry name" value="ACYLPYRUVASE"/>
    <property type="match status" value="1"/>
</dbReference>
<name>A0A1N7P8J7_9BACL</name>
<feature type="domain" description="Fumarylacetoacetase-like C-terminal" evidence="3">
    <location>
        <begin position="20"/>
        <end position="207"/>
    </location>
</feature>
<reference evidence="5" key="1">
    <citation type="submission" date="2017-01" db="EMBL/GenBank/DDBJ databases">
        <authorList>
            <person name="Varghese N."/>
            <person name="Submissions S."/>
        </authorList>
    </citation>
    <scope>NUCLEOTIDE SEQUENCE [LARGE SCALE GENOMIC DNA]</scope>
    <source>
        <strain evidence="5">DSM 16176</strain>
    </source>
</reference>
<evidence type="ECO:0000256" key="1">
    <source>
        <dbReference type="ARBA" id="ARBA00010211"/>
    </source>
</evidence>
<dbReference type="InterPro" id="IPR036663">
    <property type="entry name" value="Fumarylacetoacetase_C_sf"/>
</dbReference>
<dbReference type="OrthoDB" id="9805307at2"/>
<dbReference type="GO" id="GO:0018773">
    <property type="term" value="F:acetylpyruvate hydrolase activity"/>
    <property type="evidence" value="ECO:0007669"/>
    <property type="project" value="TreeGrafter"/>
</dbReference>
<dbReference type="GO" id="GO:0046872">
    <property type="term" value="F:metal ion binding"/>
    <property type="evidence" value="ECO:0007669"/>
    <property type="project" value="UniProtKB-KW"/>
</dbReference>
<organism evidence="4 5">
    <name type="scientific">Alicyclobacillus vulcanalis</name>
    <dbReference type="NCBI Taxonomy" id="252246"/>
    <lineage>
        <taxon>Bacteria</taxon>
        <taxon>Bacillati</taxon>
        <taxon>Bacillota</taxon>
        <taxon>Bacilli</taxon>
        <taxon>Bacillales</taxon>
        <taxon>Alicyclobacillaceae</taxon>
        <taxon>Alicyclobacillus</taxon>
    </lineage>
</organism>
<dbReference type="AlphaFoldDB" id="A0A1N7P8J7"/>
<proteinExistence type="inferred from homology"/>
<dbReference type="Pfam" id="PF01557">
    <property type="entry name" value="FAA_hydrolase"/>
    <property type="match status" value="1"/>
</dbReference>
<dbReference type="PANTHER" id="PTHR11820:SF7">
    <property type="entry name" value="ACYLPYRUVASE FAHD1, MITOCHONDRIAL"/>
    <property type="match status" value="1"/>
</dbReference>
<sequence length="223" mass="24524">MGFSKWMDAEAWISDQVRNIFCVGRNYRDHASELGNQVPESPMIFGKFTHSLVPAVGEVEYPAGRSDVHHELEIVLWLRETPRRDRPLDAVGGVALGIDLTDRALQSVLKQKGYPWEAAKSFRNSAIVTGLYRFDNFADVEGAHFVLEKNGQVVQEGVPSDMVFSFADLILHCLDVYGLKGGDIVFTGTPSGVGPVLPGDELVLRMNGEAWGSFRMAGKGESP</sequence>
<comment type="similarity">
    <text evidence="1">Belongs to the FAH family.</text>
</comment>
<protein>
    <submittedName>
        <fullName evidence="4">2-keto-4-pentenoate hydratase/2-oxohepta-3-ene-1,7-dioic acid hydratase (Catechol pathway)</fullName>
    </submittedName>
</protein>